<accession>A0A9D2GK14</accession>
<dbReference type="AlphaFoldDB" id="A0A9D2GK14"/>
<dbReference type="EMBL" id="DXBC01000150">
    <property type="protein sequence ID" value="HIZ79991.1"/>
    <property type="molecule type" value="Genomic_DNA"/>
</dbReference>
<evidence type="ECO:0000313" key="2">
    <source>
        <dbReference type="EMBL" id="HIZ79991.1"/>
    </source>
</evidence>
<feature type="domain" description="Phospholipid/glycerol acyltransferase" evidence="1">
    <location>
        <begin position="56"/>
        <end position="117"/>
    </location>
</feature>
<dbReference type="SUPFAM" id="SSF69593">
    <property type="entry name" value="Glycerol-3-phosphate (1)-acyltransferase"/>
    <property type="match status" value="1"/>
</dbReference>
<reference evidence="2" key="2">
    <citation type="submission" date="2021-04" db="EMBL/GenBank/DDBJ databases">
        <authorList>
            <person name="Gilroy R."/>
        </authorList>
    </citation>
    <scope>NUCLEOTIDE SEQUENCE</scope>
    <source>
        <strain evidence="2">ChiBcec1-1093</strain>
    </source>
</reference>
<dbReference type="GO" id="GO:0016746">
    <property type="term" value="F:acyltransferase activity"/>
    <property type="evidence" value="ECO:0007669"/>
    <property type="project" value="UniProtKB-KW"/>
</dbReference>
<evidence type="ECO:0000259" key="1">
    <source>
        <dbReference type="Pfam" id="PF01553"/>
    </source>
</evidence>
<reference evidence="2" key="1">
    <citation type="journal article" date="2021" name="PeerJ">
        <title>Extensive microbial diversity within the chicken gut microbiome revealed by metagenomics and culture.</title>
        <authorList>
            <person name="Gilroy R."/>
            <person name="Ravi A."/>
            <person name="Getino M."/>
            <person name="Pursley I."/>
            <person name="Horton D.L."/>
            <person name="Alikhan N.F."/>
            <person name="Baker D."/>
            <person name="Gharbi K."/>
            <person name="Hall N."/>
            <person name="Watson M."/>
            <person name="Adriaenssens E.M."/>
            <person name="Foster-Nyarko E."/>
            <person name="Jarju S."/>
            <person name="Secka A."/>
            <person name="Antonio M."/>
            <person name="Oren A."/>
            <person name="Chaudhuri R.R."/>
            <person name="La Ragione R."/>
            <person name="Hildebrand F."/>
            <person name="Pallen M.J."/>
        </authorList>
    </citation>
    <scope>NUCLEOTIDE SEQUENCE</scope>
    <source>
        <strain evidence="2">ChiBcec1-1093</strain>
    </source>
</reference>
<evidence type="ECO:0000313" key="3">
    <source>
        <dbReference type="Proteomes" id="UP000824101"/>
    </source>
</evidence>
<gene>
    <name evidence="2" type="ORF">IAA17_09425</name>
</gene>
<dbReference type="InterPro" id="IPR002123">
    <property type="entry name" value="Plipid/glycerol_acylTrfase"/>
</dbReference>
<comment type="caution">
    <text evidence="2">The sequence shown here is derived from an EMBL/GenBank/DDBJ whole genome shotgun (WGS) entry which is preliminary data.</text>
</comment>
<name>A0A9D2GK14_9FIRM</name>
<organism evidence="2 3">
    <name type="scientific">Candidatus Lachnoclostridium stercorigallinarum</name>
    <dbReference type="NCBI Taxonomy" id="2838634"/>
    <lineage>
        <taxon>Bacteria</taxon>
        <taxon>Bacillati</taxon>
        <taxon>Bacillota</taxon>
        <taxon>Clostridia</taxon>
        <taxon>Lachnospirales</taxon>
        <taxon>Lachnospiraceae</taxon>
    </lineage>
</organism>
<sequence length="118" mass="13878">MDRIVWMVFRNLFRAPIWFYHIIKMGREDTPYTEQERYDYIRRMVKTVNRTGRVTVEVHGLEYIPEKNGFIMFPNHQGLFDVLALIEASSHPFGVVIKKEASGIILVKQVVRLLRGIA</sequence>
<protein>
    <submittedName>
        <fullName evidence="2">1-acyl-sn-glycerol-3-phosphate acyltransferase</fullName>
    </submittedName>
</protein>
<proteinExistence type="predicted"/>
<keyword evidence="2" id="KW-0012">Acyltransferase</keyword>
<keyword evidence="2" id="KW-0808">Transferase</keyword>
<dbReference type="Pfam" id="PF01553">
    <property type="entry name" value="Acyltransferase"/>
    <property type="match status" value="1"/>
</dbReference>
<dbReference type="Proteomes" id="UP000824101">
    <property type="component" value="Unassembled WGS sequence"/>
</dbReference>
<feature type="non-terminal residue" evidence="2">
    <location>
        <position position="118"/>
    </location>
</feature>